<dbReference type="Pfam" id="PF05380">
    <property type="entry name" value="Peptidase_A17"/>
    <property type="match status" value="1"/>
</dbReference>
<dbReference type="InterPro" id="IPR008042">
    <property type="entry name" value="Retrotrans_Pao"/>
</dbReference>
<proteinExistence type="predicted"/>
<evidence type="ECO:0000313" key="1">
    <source>
        <dbReference type="EMBL" id="GFY22742.1"/>
    </source>
</evidence>
<evidence type="ECO:0000313" key="2">
    <source>
        <dbReference type="Proteomes" id="UP000887159"/>
    </source>
</evidence>
<sequence>MQSLWSLKIDWIDELPSERAKEWHRFLDDFNSVSSICIDRCIQHPQARRVELPGFANASDKCYGGVIYCRSQSPDDAETVKLVTQCFSNCGARLPGGRDKRTREARAYQK</sequence>
<dbReference type="AlphaFoldDB" id="A0A8X7B9D8"/>
<dbReference type="Proteomes" id="UP000887159">
    <property type="component" value="Unassembled WGS sequence"/>
</dbReference>
<accession>A0A8X7B9D8</accession>
<organism evidence="1 2">
    <name type="scientific">Trichonephila clavipes</name>
    <name type="common">Golden silk orbweaver</name>
    <name type="synonym">Nephila clavipes</name>
    <dbReference type="NCBI Taxonomy" id="2585209"/>
    <lineage>
        <taxon>Eukaryota</taxon>
        <taxon>Metazoa</taxon>
        <taxon>Ecdysozoa</taxon>
        <taxon>Arthropoda</taxon>
        <taxon>Chelicerata</taxon>
        <taxon>Arachnida</taxon>
        <taxon>Araneae</taxon>
        <taxon>Araneomorphae</taxon>
        <taxon>Entelegynae</taxon>
        <taxon>Araneoidea</taxon>
        <taxon>Nephilidae</taxon>
        <taxon>Trichonephila</taxon>
    </lineage>
</organism>
<gene>
    <name evidence="1" type="primary">X975_01402</name>
    <name evidence="1" type="ORF">TNCV_2180031</name>
</gene>
<comment type="caution">
    <text evidence="1">The sequence shown here is derived from an EMBL/GenBank/DDBJ whole genome shotgun (WGS) entry which is preliminary data.</text>
</comment>
<reference evidence="1" key="1">
    <citation type="submission" date="2020-08" db="EMBL/GenBank/DDBJ databases">
        <title>Multicomponent nature underlies the extraordinary mechanical properties of spider dragline silk.</title>
        <authorList>
            <person name="Kono N."/>
            <person name="Nakamura H."/>
            <person name="Mori M."/>
            <person name="Yoshida Y."/>
            <person name="Ohtoshi R."/>
            <person name="Malay A.D."/>
            <person name="Moran D.A.P."/>
            <person name="Tomita M."/>
            <person name="Numata K."/>
            <person name="Arakawa K."/>
        </authorList>
    </citation>
    <scope>NUCLEOTIDE SEQUENCE</scope>
</reference>
<name>A0A8X7B9D8_TRICX</name>
<protein>
    <submittedName>
        <fullName evidence="1">Uncharacterized protein</fullName>
    </submittedName>
</protein>
<keyword evidence="2" id="KW-1185">Reference proteome</keyword>
<dbReference type="EMBL" id="BMAU01021361">
    <property type="protein sequence ID" value="GFY22742.1"/>
    <property type="molecule type" value="Genomic_DNA"/>
</dbReference>